<evidence type="ECO:0000313" key="3">
    <source>
        <dbReference type="Proteomes" id="UP001054945"/>
    </source>
</evidence>
<name>A0AAV4P3P0_CAEEX</name>
<comment type="caution">
    <text evidence="2">The sequence shown here is derived from an EMBL/GenBank/DDBJ whole genome shotgun (WGS) entry which is preliminary data.</text>
</comment>
<dbReference type="EMBL" id="BPLR01004007">
    <property type="protein sequence ID" value="GIX91279.1"/>
    <property type="molecule type" value="Genomic_DNA"/>
</dbReference>
<accession>A0AAV4P3P0</accession>
<dbReference type="AlphaFoldDB" id="A0AAV4P3P0"/>
<feature type="region of interest" description="Disordered" evidence="1">
    <location>
        <begin position="30"/>
        <end position="54"/>
    </location>
</feature>
<feature type="compositionally biased region" description="Basic and acidic residues" evidence="1">
    <location>
        <begin position="37"/>
        <end position="46"/>
    </location>
</feature>
<gene>
    <name evidence="2" type="ORF">CEXT_688941</name>
</gene>
<evidence type="ECO:0000256" key="1">
    <source>
        <dbReference type="SAM" id="MobiDB-lite"/>
    </source>
</evidence>
<sequence>MALNSAVMAIVGISLVKTYSFVNFHAFSSKAEGSENSEARGGKTLRENPSARGGETVRCEECLLDDYTFWLLLIKRLSG</sequence>
<keyword evidence="3" id="KW-1185">Reference proteome</keyword>
<organism evidence="2 3">
    <name type="scientific">Caerostris extrusa</name>
    <name type="common">Bark spider</name>
    <name type="synonym">Caerostris bankana</name>
    <dbReference type="NCBI Taxonomy" id="172846"/>
    <lineage>
        <taxon>Eukaryota</taxon>
        <taxon>Metazoa</taxon>
        <taxon>Ecdysozoa</taxon>
        <taxon>Arthropoda</taxon>
        <taxon>Chelicerata</taxon>
        <taxon>Arachnida</taxon>
        <taxon>Araneae</taxon>
        <taxon>Araneomorphae</taxon>
        <taxon>Entelegynae</taxon>
        <taxon>Araneoidea</taxon>
        <taxon>Araneidae</taxon>
        <taxon>Caerostris</taxon>
    </lineage>
</organism>
<proteinExistence type="predicted"/>
<dbReference type="Proteomes" id="UP001054945">
    <property type="component" value="Unassembled WGS sequence"/>
</dbReference>
<reference evidence="2 3" key="1">
    <citation type="submission" date="2021-06" db="EMBL/GenBank/DDBJ databases">
        <title>Caerostris extrusa draft genome.</title>
        <authorList>
            <person name="Kono N."/>
            <person name="Arakawa K."/>
        </authorList>
    </citation>
    <scope>NUCLEOTIDE SEQUENCE [LARGE SCALE GENOMIC DNA]</scope>
</reference>
<protein>
    <submittedName>
        <fullName evidence="2">Uncharacterized protein</fullName>
    </submittedName>
</protein>
<evidence type="ECO:0000313" key="2">
    <source>
        <dbReference type="EMBL" id="GIX91279.1"/>
    </source>
</evidence>